<evidence type="ECO:0000313" key="3">
    <source>
        <dbReference type="EMBL" id="GAA2692466.1"/>
    </source>
</evidence>
<name>A0ABP6FK02_9ACTN</name>
<comment type="caution">
    <text evidence="3">The sequence shown here is derived from an EMBL/GenBank/DDBJ whole genome shotgun (WGS) entry which is preliminary data.</text>
</comment>
<dbReference type="InterPro" id="IPR009003">
    <property type="entry name" value="Peptidase_S1_PA"/>
</dbReference>
<proteinExistence type="predicted"/>
<reference evidence="4" key="1">
    <citation type="journal article" date="2019" name="Int. J. Syst. Evol. Microbiol.">
        <title>The Global Catalogue of Microorganisms (GCM) 10K type strain sequencing project: providing services to taxonomists for standard genome sequencing and annotation.</title>
        <authorList>
            <consortium name="The Broad Institute Genomics Platform"/>
            <consortium name="The Broad Institute Genome Sequencing Center for Infectious Disease"/>
            <person name="Wu L."/>
            <person name="Ma J."/>
        </authorList>
    </citation>
    <scope>NUCLEOTIDE SEQUENCE [LARGE SCALE GENOMIC DNA]</scope>
    <source>
        <strain evidence="4">JCM 16374</strain>
    </source>
</reference>
<dbReference type="PROSITE" id="PS51318">
    <property type="entry name" value="TAT"/>
    <property type="match status" value="1"/>
</dbReference>
<feature type="chain" id="PRO_5045400601" evidence="2">
    <location>
        <begin position="39"/>
        <end position="360"/>
    </location>
</feature>
<evidence type="ECO:0000256" key="1">
    <source>
        <dbReference type="ARBA" id="ARBA00022729"/>
    </source>
</evidence>
<dbReference type="EMBL" id="BAAARK010000061">
    <property type="protein sequence ID" value="GAA2692466.1"/>
    <property type="molecule type" value="Genomic_DNA"/>
</dbReference>
<sequence>MSERVTHPDTGTHTSRRAAVASAVVAVLTGVLAPSAAAAPVPGTADAPSEGAVAVHAMASTAQDESRVRAYWTPERIAALSTPLSHKPPYGAADGAPWKEGGAPTTTMGRLFFTDHGEDASCTATLVHGGNGGTVVTAAHCLNNTDLIGEHNQWQANALFVPGYRDGRAPLGTFVVHWAVLDSTWLKNDQIDARFDAHDQAFGVVGRNARGQSLEEAVGTAQGIAFDVSGDRQAYQFGYPRAASDSAREGLPEYTGRALAYCHGAPLQYPGSKDRPEPAGQWGLPCVMGGGASGGPRLADFSPTTGRGTVIGVNTHSGHLTSSGAECPDGGGPNCTRYLVGPQFTTALTKPLYDRAQSLR</sequence>
<dbReference type="InterPro" id="IPR006311">
    <property type="entry name" value="TAT_signal"/>
</dbReference>
<dbReference type="InterPro" id="IPR043504">
    <property type="entry name" value="Peptidase_S1_PA_chymotrypsin"/>
</dbReference>
<accession>A0ABP6FK02</accession>
<dbReference type="Gene3D" id="2.40.10.10">
    <property type="entry name" value="Trypsin-like serine proteases"/>
    <property type="match status" value="2"/>
</dbReference>
<protein>
    <submittedName>
        <fullName evidence="3">Peptidase</fullName>
    </submittedName>
</protein>
<gene>
    <name evidence="3" type="ORF">GCM10009864_78890</name>
</gene>
<organism evidence="3 4">
    <name type="scientific">Streptomyces lunalinharesii</name>
    <dbReference type="NCBI Taxonomy" id="333384"/>
    <lineage>
        <taxon>Bacteria</taxon>
        <taxon>Bacillati</taxon>
        <taxon>Actinomycetota</taxon>
        <taxon>Actinomycetes</taxon>
        <taxon>Kitasatosporales</taxon>
        <taxon>Streptomycetaceae</taxon>
        <taxon>Streptomyces</taxon>
    </lineage>
</organism>
<dbReference type="InterPro" id="IPR050966">
    <property type="entry name" value="Glutamyl_endopeptidase"/>
</dbReference>
<keyword evidence="4" id="KW-1185">Reference proteome</keyword>
<feature type="signal peptide" evidence="2">
    <location>
        <begin position="1"/>
        <end position="38"/>
    </location>
</feature>
<evidence type="ECO:0000313" key="4">
    <source>
        <dbReference type="Proteomes" id="UP001500994"/>
    </source>
</evidence>
<dbReference type="PROSITE" id="PS00134">
    <property type="entry name" value="TRYPSIN_HIS"/>
    <property type="match status" value="1"/>
</dbReference>
<dbReference type="InterPro" id="IPR018114">
    <property type="entry name" value="TRYPSIN_HIS"/>
</dbReference>
<dbReference type="PANTHER" id="PTHR15462">
    <property type="entry name" value="SERINE PROTEASE"/>
    <property type="match status" value="1"/>
</dbReference>
<dbReference type="SUPFAM" id="SSF50494">
    <property type="entry name" value="Trypsin-like serine proteases"/>
    <property type="match status" value="1"/>
</dbReference>
<evidence type="ECO:0000256" key="2">
    <source>
        <dbReference type="SAM" id="SignalP"/>
    </source>
</evidence>
<dbReference type="Proteomes" id="UP001500994">
    <property type="component" value="Unassembled WGS sequence"/>
</dbReference>
<keyword evidence="1 2" id="KW-0732">Signal</keyword>
<dbReference type="RefSeq" id="WP_344584698.1">
    <property type="nucleotide sequence ID" value="NZ_BAAARK010000061.1"/>
</dbReference>
<dbReference type="PANTHER" id="PTHR15462:SF19">
    <property type="entry name" value="PEPTIDASE S1 DOMAIN-CONTAINING PROTEIN"/>
    <property type="match status" value="1"/>
</dbReference>